<accession>A0A7I7WWA5</accession>
<protein>
    <submittedName>
        <fullName evidence="2">Bile-acid 7-alpha-dehydratase</fullName>
    </submittedName>
</protein>
<dbReference type="CDD" id="cd00531">
    <property type="entry name" value="NTF2_like"/>
    <property type="match status" value="1"/>
</dbReference>
<dbReference type="SUPFAM" id="SSF54427">
    <property type="entry name" value="NTF2-like"/>
    <property type="match status" value="1"/>
</dbReference>
<evidence type="ECO:0000313" key="3">
    <source>
        <dbReference type="Proteomes" id="UP000466187"/>
    </source>
</evidence>
<dbReference type="KEGG" id="mgad:MGAD_51080"/>
<evidence type="ECO:0000313" key="2">
    <source>
        <dbReference type="EMBL" id="BBZ20773.1"/>
    </source>
</evidence>
<dbReference type="InterPro" id="IPR032710">
    <property type="entry name" value="NTF2-like_dom_sf"/>
</dbReference>
<dbReference type="EMBL" id="AP022608">
    <property type="protein sequence ID" value="BBZ20773.1"/>
    <property type="molecule type" value="Genomic_DNA"/>
</dbReference>
<feature type="domain" description="SnoaL-like" evidence="1">
    <location>
        <begin position="12"/>
        <end position="130"/>
    </location>
</feature>
<name>A0A7I7WWA5_MYCGU</name>
<dbReference type="InterPro" id="IPR037401">
    <property type="entry name" value="SnoaL-like"/>
</dbReference>
<dbReference type="Gene3D" id="3.10.450.50">
    <property type="match status" value="1"/>
</dbReference>
<reference evidence="2 3" key="1">
    <citation type="journal article" date="2019" name="Emerg. Microbes Infect.">
        <title>Comprehensive subspecies identification of 175 nontuberculous mycobacteria species based on 7547 genomic profiles.</title>
        <authorList>
            <person name="Matsumoto Y."/>
            <person name="Kinjo T."/>
            <person name="Motooka D."/>
            <person name="Nabeya D."/>
            <person name="Jung N."/>
            <person name="Uechi K."/>
            <person name="Horii T."/>
            <person name="Iida T."/>
            <person name="Fujita J."/>
            <person name="Nakamura S."/>
        </authorList>
    </citation>
    <scope>NUCLEOTIDE SEQUENCE [LARGE SCALE GENOMIC DNA]</scope>
    <source>
        <strain evidence="2 3">JCM 12688</strain>
    </source>
</reference>
<sequence>MSGDTALIVIQDLYQAKAKYCRTLDTKDWEEFATVLAPDVRLDLSDGNPDIEPIIGRDEVIAAIKESVAGARTVHQVHIPEVEISGDGDEAQAIWPVQERVIWDNGTSLTAFGHYHDRWVRTDGQWALAESKLTHIIMDFG</sequence>
<dbReference type="Pfam" id="PF13577">
    <property type="entry name" value="SnoaL_4"/>
    <property type="match status" value="1"/>
</dbReference>
<dbReference type="Proteomes" id="UP000466187">
    <property type="component" value="Chromosome"/>
</dbReference>
<dbReference type="RefSeq" id="WP_163689504.1">
    <property type="nucleotide sequence ID" value="NZ_AP022608.1"/>
</dbReference>
<gene>
    <name evidence="2" type="ORF">MGAD_51080</name>
</gene>
<evidence type="ECO:0000259" key="1">
    <source>
        <dbReference type="Pfam" id="PF13577"/>
    </source>
</evidence>
<proteinExistence type="predicted"/>
<dbReference type="AlphaFoldDB" id="A0A7I7WWA5"/>
<organism evidence="2 3">
    <name type="scientific">Mycolicibacterium gadium</name>
    <name type="common">Mycobacterium gadium</name>
    <dbReference type="NCBI Taxonomy" id="1794"/>
    <lineage>
        <taxon>Bacteria</taxon>
        <taxon>Bacillati</taxon>
        <taxon>Actinomycetota</taxon>
        <taxon>Actinomycetes</taxon>
        <taxon>Mycobacteriales</taxon>
        <taxon>Mycobacteriaceae</taxon>
        <taxon>Mycolicibacterium</taxon>
    </lineage>
</organism>